<dbReference type="SMART" id="SM00028">
    <property type="entry name" value="TPR"/>
    <property type="match status" value="4"/>
</dbReference>
<dbReference type="PANTHER" id="PTHR19959:SF119">
    <property type="entry name" value="FUNGAL LIPASE-LIKE DOMAIN-CONTAINING PROTEIN"/>
    <property type="match status" value="1"/>
</dbReference>
<dbReference type="InterPro" id="IPR019734">
    <property type="entry name" value="TPR_rpt"/>
</dbReference>
<evidence type="ECO:0000259" key="1">
    <source>
        <dbReference type="Pfam" id="PF21832"/>
    </source>
</evidence>
<name>A0A563F1Z2_9PSEU</name>
<proteinExistence type="predicted"/>
<dbReference type="InterPro" id="IPR054187">
    <property type="entry name" value="DUF6892"/>
</dbReference>
<dbReference type="InterPro" id="IPR011990">
    <property type="entry name" value="TPR-like_helical_dom_sf"/>
</dbReference>
<protein>
    <submittedName>
        <fullName evidence="2">Tetratricopeptide repeat protein</fullName>
    </submittedName>
</protein>
<reference evidence="2 3" key="1">
    <citation type="submission" date="2019-07" db="EMBL/GenBank/DDBJ databases">
        <title>Lentzea xizangensis sp. nov., isolated from Qinghai-Tibetan Plateau Soils.</title>
        <authorList>
            <person name="Huang J."/>
        </authorList>
    </citation>
    <scope>NUCLEOTIDE SEQUENCE [LARGE SCALE GENOMIC DNA]</scope>
    <source>
        <strain evidence="2 3">FXJ1.1311</strain>
    </source>
</reference>
<dbReference type="SUPFAM" id="SSF48452">
    <property type="entry name" value="TPR-like"/>
    <property type="match status" value="2"/>
</dbReference>
<keyword evidence="3" id="KW-1185">Reference proteome</keyword>
<evidence type="ECO:0000313" key="3">
    <source>
        <dbReference type="Proteomes" id="UP000316639"/>
    </source>
</evidence>
<dbReference type="Pfam" id="PF21832">
    <property type="entry name" value="DUF6892"/>
    <property type="match status" value="2"/>
</dbReference>
<feature type="domain" description="DUF6892" evidence="1">
    <location>
        <begin position="224"/>
        <end position="403"/>
    </location>
</feature>
<evidence type="ECO:0000313" key="2">
    <source>
        <dbReference type="EMBL" id="TWP53822.1"/>
    </source>
</evidence>
<sequence>MHAVATLPRVSRSSFVDPNLGLAVLQSLISEKVVTAPDWEAVTAAHPPTRSHPNEPARAALLDVLAGYSADVSGLTRLRLNRWTYAMTSACSGQYSSGFGQVFDLTSLAGIELCPELRSIEVASAFRVADLEPLTGLGHLESISIEHAPDVTDWSPLLRIPALRRVTAPVDAEVAAQLVERGVEVSRPGWLAPLMAHPGWPADPVQAAKLLRVPAADGEHTSDPFPDDNLGLAVLHSLIIEGRVSTPDWGALKAANADLDDDDEYDEDEDYDSDYELNTGVLIDVLGLLAEQRALFPDLTELTWEAAQDIQFACYTYWNGECDTFHLKSLAGIEQCFGLRSLDLELFGVADLEPLTRLPRLEKVQIDYAPNVTDWSPLLRIPTLRVVKASLDEATAAELLSRGVRVLDDFGLLVGTADPRLAELRLSRLEAGLLHKEPDDQQEWIRVHDRIDAPADIDTAEAVVVARYRLAEEGAEPRLADALVRLGTMQAAREHWYAAEPALRQAIEILRRLTEADQVTRGPELGAALEALGEQYWLRDEAWGEAIAVYRGLADIDLPRFGPRLADLCGRLAAGRTTAFALERVEVLRRLVAADPEYTADLAASCDALSEVIRTSSRDDETMAAHSELLATYRSLADADPDGDHTKLVDELLRLAQWLTPQGRNEEALAAQTEAAAVCQRLADRDFARHAGTLRSVLARLGVMLSEFGHPDEALATQERVVAVCRRNDSTEPDTELDQALHTLANRLTDVGRHQDALAVQEHRVTTHRECANDQNDLASALTAYGRCLAHLGRADDAMAAWQDSLAIWRRLAELEPDRYRDNLVSALISVSVGLGELGREDDALPFKVEVVDILDQPEQDSPGVLGLALNNLACGLSDLGRHDEALPTSTRAVTVLRGEEGAASPNRFTLALALASAAEVRLAARRDLDAALDSVTEAVTMYEEFAVRWPGRFSTGLAERRATLAGVLDALGRGEPVGQR</sequence>
<feature type="domain" description="DUF6892" evidence="1">
    <location>
        <begin position="14"/>
        <end position="185"/>
    </location>
</feature>
<dbReference type="EMBL" id="VOBR01000002">
    <property type="protein sequence ID" value="TWP53822.1"/>
    <property type="molecule type" value="Genomic_DNA"/>
</dbReference>
<comment type="caution">
    <text evidence="2">The sequence shown here is derived from an EMBL/GenBank/DDBJ whole genome shotgun (WGS) entry which is preliminary data.</text>
</comment>
<dbReference type="AlphaFoldDB" id="A0A563F1Z2"/>
<accession>A0A563F1Z2</accession>
<dbReference type="Proteomes" id="UP000316639">
    <property type="component" value="Unassembled WGS sequence"/>
</dbReference>
<organism evidence="2 3">
    <name type="scientific">Lentzea tibetensis</name>
    <dbReference type="NCBI Taxonomy" id="2591470"/>
    <lineage>
        <taxon>Bacteria</taxon>
        <taxon>Bacillati</taxon>
        <taxon>Actinomycetota</taxon>
        <taxon>Actinomycetes</taxon>
        <taxon>Pseudonocardiales</taxon>
        <taxon>Pseudonocardiaceae</taxon>
        <taxon>Lentzea</taxon>
    </lineage>
</organism>
<gene>
    <name evidence="2" type="ORF">FKR81_03430</name>
</gene>
<dbReference type="Gene3D" id="1.25.40.10">
    <property type="entry name" value="Tetratricopeptide repeat domain"/>
    <property type="match status" value="3"/>
</dbReference>
<dbReference type="PANTHER" id="PTHR19959">
    <property type="entry name" value="KINESIN LIGHT CHAIN"/>
    <property type="match status" value="1"/>
</dbReference>
<dbReference type="OrthoDB" id="3664368at2"/>